<proteinExistence type="predicted"/>
<comment type="caution">
    <text evidence="1">The sequence shown here is derived from an EMBL/GenBank/DDBJ whole genome shotgun (WGS) entry which is preliminary data.</text>
</comment>
<name>A0A2G6KK32_9BACT</name>
<feature type="non-terminal residue" evidence="1">
    <location>
        <position position="171"/>
    </location>
</feature>
<dbReference type="SUPFAM" id="SSF48334">
    <property type="entry name" value="DNA repair protein MutS, domain III"/>
    <property type="match status" value="1"/>
</dbReference>
<accession>A0A2G6KK32</accession>
<dbReference type="InterPro" id="IPR036187">
    <property type="entry name" value="DNA_mismatch_repair_MutS_sf"/>
</dbReference>
<protein>
    <submittedName>
        <fullName evidence="1">Endonuclease MutS2</fullName>
    </submittedName>
</protein>
<dbReference type="AlphaFoldDB" id="A0A2G6KK32"/>
<keyword evidence="1" id="KW-0540">Nuclease</keyword>
<dbReference type="EMBL" id="PDSK01000056">
    <property type="protein sequence ID" value="PIE35189.1"/>
    <property type="molecule type" value="Genomic_DNA"/>
</dbReference>
<keyword evidence="1" id="KW-0255">Endonuclease</keyword>
<sequence length="171" mass="19880">MERLTEQALEFDKVKSYLTQLVYSPLGKVHVEGLTATTDKELIERQLAEVSELKEIRALHHPLPIEGFHDIREALLRSRVENSILDPAELRQIYDTLRAGRSIQKQMKEIEAPEYPLIREKVERLVIVEDLEKAIFRSVDDEGDILDSASPKLKQIRKDLRLAREKIQSWL</sequence>
<evidence type="ECO:0000313" key="2">
    <source>
        <dbReference type="Proteomes" id="UP000230821"/>
    </source>
</evidence>
<gene>
    <name evidence="1" type="ORF">CSA56_05225</name>
</gene>
<evidence type="ECO:0000313" key="1">
    <source>
        <dbReference type="EMBL" id="PIE35189.1"/>
    </source>
</evidence>
<reference evidence="1 2" key="1">
    <citation type="submission" date="2017-10" db="EMBL/GenBank/DDBJ databases">
        <title>Novel microbial diversity and functional potential in the marine mammal oral microbiome.</title>
        <authorList>
            <person name="Dudek N.K."/>
            <person name="Sun C.L."/>
            <person name="Burstein D."/>
            <person name="Kantor R.S."/>
            <person name="Aliaga Goltsman D.S."/>
            <person name="Bik E.M."/>
            <person name="Thomas B.C."/>
            <person name="Banfield J.F."/>
            <person name="Relman D.A."/>
        </authorList>
    </citation>
    <scope>NUCLEOTIDE SEQUENCE [LARGE SCALE GENOMIC DNA]</scope>
    <source>
        <strain evidence="1">DOLJORAL78_47_16</strain>
    </source>
</reference>
<dbReference type="Proteomes" id="UP000230821">
    <property type="component" value="Unassembled WGS sequence"/>
</dbReference>
<keyword evidence="1" id="KW-0378">Hydrolase</keyword>
<dbReference type="GO" id="GO:0004519">
    <property type="term" value="F:endonuclease activity"/>
    <property type="evidence" value="ECO:0007669"/>
    <property type="project" value="UniProtKB-KW"/>
</dbReference>
<organism evidence="1 2">
    <name type="scientific">candidate division KSB3 bacterium</name>
    <dbReference type="NCBI Taxonomy" id="2044937"/>
    <lineage>
        <taxon>Bacteria</taxon>
        <taxon>candidate division KSB3</taxon>
    </lineage>
</organism>